<dbReference type="InterPro" id="IPR028227">
    <property type="entry name" value="UPF0449"/>
</dbReference>
<comment type="similarity">
    <text evidence="1">Belongs to the UPF0449 family.</text>
</comment>
<evidence type="ECO:0000256" key="1">
    <source>
        <dbReference type="ARBA" id="ARBA00006137"/>
    </source>
</evidence>
<proteinExistence type="evidence at transcript level"/>
<feature type="region of interest" description="Disordered" evidence="3">
    <location>
        <begin position="43"/>
        <end position="71"/>
    </location>
</feature>
<dbReference type="AlphaFoldDB" id="A0A2L2YAZ0"/>
<keyword evidence="2" id="KW-0175">Coiled coil</keyword>
<dbReference type="EMBL" id="IAAA01014139">
    <property type="protein sequence ID" value="LAA05327.1"/>
    <property type="molecule type" value="mRNA"/>
</dbReference>
<dbReference type="PANTHER" id="PTHR34766:SF1">
    <property type="entry name" value="UPF0449 PROTEIN C19ORF25"/>
    <property type="match status" value="1"/>
</dbReference>
<evidence type="ECO:0000256" key="3">
    <source>
        <dbReference type="SAM" id="MobiDB-lite"/>
    </source>
</evidence>
<feature type="coiled-coil region" evidence="2">
    <location>
        <begin position="76"/>
        <end position="103"/>
    </location>
</feature>
<accession>A0A2L2YAZ0</accession>
<organism evidence="4">
    <name type="scientific">Parasteatoda tepidariorum</name>
    <name type="common">Common house spider</name>
    <name type="synonym">Achaearanea tepidariorum</name>
    <dbReference type="NCBI Taxonomy" id="114398"/>
    <lineage>
        <taxon>Eukaryota</taxon>
        <taxon>Metazoa</taxon>
        <taxon>Ecdysozoa</taxon>
        <taxon>Arthropoda</taxon>
        <taxon>Chelicerata</taxon>
        <taxon>Arachnida</taxon>
        <taxon>Araneae</taxon>
        <taxon>Araneomorphae</taxon>
        <taxon>Entelegynae</taxon>
        <taxon>Araneoidea</taxon>
        <taxon>Theridiidae</taxon>
        <taxon>Parasteatoda</taxon>
    </lineage>
</organism>
<dbReference type="Pfam" id="PF15136">
    <property type="entry name" value="UPF0449"/>
    <property type="match status" value="1"/>
</dbReference>
<sequence length="126" mass="14342">MFQRKANLPTRPSIPSKEEILEDLSSANLDDVVFKIETETNFIDDNEGLNGTKESDDNHQKGSNPIESPDQAYEKISSFVDKMNNLEERLLTLKREKESLSKLEESLIADMSKIQKELLKKQSPST</sequence>
<dbReference type="OrthoDB" id="6129359at2759"/>
<evidence type="ECO:0000313" key="4">
    <source>
        <dbReference type="EMBL" id="LAA05329.1"/>
    </source>
</evidence>
<protein>
    <submittedName>
        <fullName evidence="4">Uncharacterized protein</fullName>
    </submittedName>
</protein>
<dbReference type="PANTHER" id="PTHR34766">
    <property type="entry name" value="UPF0449 PROTEIN C19ORF25"/>
    <property type="match status" value="1"/>
</dbReference>
<evidence type="ECO:0000256" key="2">
    <source>
        <dbReference type="SAM" id="Coils"/>
    </source>
</evidence>
<dbReference type="EMBL" id="IAAA01014140">
    <property type="protein sequence ID" value="LAA05329.1"/>
    <property type="molecule type" value="mRNA"/>
</dbReference>
<name>A0A2L2YAZ0_PARTP</name>
<reference evidence="4" key="1">
    <citation type="journal article" date="2016" name="Mol. Ecol. Resour.">
        <title>Evaluation of the impact of RNA preservation methods of spiders for de novo transcriptome assembly.</title>
        <authorList>
            <person name="Kono N."/>
            <person name="Nakamura H."/>
            <person name="Ito Y."/>
            <person name="Tomita M."/>
            <person name="Arakawa K."/>
        </authorList>
    </citation>
    <scope>NUCLEOTIDE SEQUENCE</scope>
    <source>
        <tissue evidence="4">Whole body</tissue>
    </source>
</reference>